<dbReference type="Pfam" id="PF13516">
    <property type="entry name" value="LRR_6"/>
    <property type="match status" value="3"/>
</dbReference>
<feature type="coiled-coil region" evidence="5">
    <location>
        <begin position="326"/>
        <end position="399"/>
    </location>
</feature>
<dbReference type="InParanoid" id="T0QLC4"/>
<evidence type="ECO:0000256" key="6">
    <source>
        <dbReference type="SAM" id="MobiDB-lite"/>
    </source>
</evidence>
<dbReference type="AlphaFoldDB" id="T0QLC4"/>
<keyword evidence="4" id="KW-0206">Cytoskeleton</keyword>
<dbReference type="STRING" id="1156394.T0QLC4"/>
<dbReference type="InterPro" id="IPR032675">
    <property type="entry name" value="LRR_dom_sf"/>
</dbReference>
<dbReference type="PANTHER" id="PTHR23170:SF3">
    <property type="entry name" value="LEUCINE-RICH REPEAT-CONTAINING PROTEIN 45"/>
    <property type="match status" value="1"/>
</dbReference>
<dbReference type="VEuPathDB" id="FungiDB:SDRG_07928"/>
<name>T0QLC4_SAPDV</name>
<gene>
    <name evidence="7" type="ORF">SDRG_07928</name>
</gene>
<dbReference type="eggNOG" id="KOG4308">
    <property type="taxonomic scope" value="Eukaryota"/>
</dbReference>
<feature type="coiled-coil region" evidence="5">
    <location>
        <begin position="234"/>
        <end position="268"/>
    </location>
</feature>
<evidence type="ECO:0000256" key="5">
    <source>
        <dbReference type="SAM" id="Coils"/>
    </source>
</evidence>
<proteinExistence type="predicted"/>
<dbReference type="SMART" id="SM00368">
    <property type="entry name" value="LRR_RI"/>
    <property type="match status" value="6"/>
</dbReference>
<protein>
    <submittedName>
        <fullName evidence="7">Uncharacterized protein</fullName>
    </submittedName>
</protein>
<dbReference type="Proteomes" id="UP000030762">
    <property type="component" value="Unassembled WGS sequence"/>
</dbReference>
<keyword evidence="8" id="KW-1185">Reference proteome</keyword>
<comment type="subcellular location">
    <subcellularLocation>
        <location evidence="1">Cytoplasm</location>
        <location evidence="1">Cytoskeleton</location>
        <location evidence="1">Microtubule organizing center</location>
        <location evidence="1">Centrosome</location>
    </subcellularLocation>
</comment>
<evidence type="ECO:0000313" key="8">
    <source>
        <dbReference type="Proteomes" id="UP000030762"/>
    </source>
</evidence>
<keyword evidence="2" id="KW-0963">Cytoplasm</keyword>
<dbReference type="PANTHER" id="PTHR23170">
    <property type="entry name" value="NY-REN-58 ANTIGEN"/>
    <property type="match status" value="1"/>
</dbReference>
<dbReference type="EMBL" id="JH767154">
    <property type="protein sequence ID" value="EQC34605.1"/>
    <property type="molecule type" value="Genomic_DNA"/>
</dbReference>
<dbReference type="InterPro" id="IPR052116">
    <property type="entry name" value="Centro_Cilium_Assembly"/>
</dbReference>
<sequence>MKSLDEKVRARAEADGVVLDLSNAYLGDDGCAALCRLLRQYPAKRVLDLRGNRIQADGAVHLAAFLKHNDSVTSINLEWNCVGVLEHGLEALSAALAMNTTLTHLDLRNNSIGPDGATLLAAGLRRNHSLQELDLRWNDMGSVGGHALSEMLQDNHSLLRLHLMGNNVSMATLELVDACLRRNLNSVASAPNLKEEVVEEPVEIVHDETAYIDEDRSRKDDEEARLLLTYMAETEKLQEEVATTKKHVHVLEDQNETSERRIQKLHADVRLLTDDRDRYQMRELEALKTADDYKTLYNEADARRRKEYDEFEIVKHKLDQELLRAKDHALQAELSHERVLEQLENERKGFARERDYLEGSLSKAKASLQTAQIECERLQKHLMDERSAAEHKLADARSEGETKVNLANRRFDMPRKARSKTRCAASSTSSRRQHATHCTCATPTILSRATSSSSSSGTRRTSRAISPRWNRRPKTGLSGP</sequence>
<evidence type="ECO:0000256" key="2">
    <source>
        <dbReference type="ARBA" id="ARBA00022490"/>
    </source>
</evidence>
<organism evidence="7 8">
    <name type="scientific">Saprolegnia diclina (strain VS20)</name>
    <dbReference type="NCBI Taxonomy" id="1156394"/>
    <lineage>
        <taxon>Eukaryota</taxon>
        <taxon>Sar</taxon>
        <taxon>Stramenopiles</taxon>
        <taxon>Oomycota</taxon>
        <taxon>Saprolegniomycetes</taxon>
        <taxon>Saprolegniales</taxon>
        <taxon>Saprolegniaceae</taxon>
        <taxon>Saprolegnia</taxon>
    </lineage>
</organism>
<keyword evidence="3 5" id="KW-0175">Coiled coil</keyword>
<evidence type="ECO:0000313" key="7">
    <source>
        <dbReference type="EMBL" id="EQC34605.1"/>
    </source>
</evidence>
<evidence type="ECO:0000256" key="4">
    <source>
        <dbReference type="ARBA" id="ARBA00023212"/>
    </source>
</evidence>
<evidence type="ECO:0000256" key="1">
    <source>
        <dbReference type="ARBA" id="ARBA00004300"/>
    </source>
</evidence>
<dbReference type="RefSeq" id="XP_008612011.1">
    <property type="nucleotide sequence ID" value="XM_008613789.1"/>
</dbReference>
<evidence type="ECO:0000256" key="3">
    <source>
        <dbReference type="ARBA" id="ARBA00023054"/>
    </source>
</evidence>
<dbReference type="SUPFAM" id="SSF52047">
    <property type="entry name" value="RNI-like"/>
    <property type="match status" value="1"/>
</dbReference>
<feature type="compositionally biased region" description="Low complexity" evidence="6">
    <location>
        <begin position="444"/>
        <end position="466"/>
    </location>
</feature>
<dbReference type="OrthoDB" id="120976at2759"/>
<dbReference type="GO" id="GO:0005813">
    <property type="term" value="C:centrosome"/>
    <property type="evidence" value="ECO:0007669"/>
    <property type="project" value="UniProtKB-SubCell"/>
</dbReference>
<dbReference type="InterPro" id="IPR001611">
    <property type="entry name" value="Leu-rich_rpt"/>
</dbReference>
<dbReference type="OMA" id="NQLCANN"/>
<reference evidence="7 8" key="1">
    <citation type="submission" date="2012-04" db="EMBL/GenBank/DDBJ databases">
        <title>The Genome Sequence of Saprolegnia declina VS20.</title>
        <authorList>
            <consortium name="The Broad Institute Genome Sequencing Platform"/>
            <person name="Russ C."/>
            <person name="Nusbaum C."/>
            <person name="Tyler B."/>
            <person name="van West P."/>
            <person name="Dieguez-Uribeondo J."/>
            <person name="de Bruijn I."/>
            <person name="Tripathy S."/>
            <person name="Jiang R."/>
            <person name="Young S.K."/>
            <person name="Zeng Q."/>
            <person name="Gargeya S."/>
            <person name="Fitzgerald M."/>
            <person name="Haas B."/>
            <person name="Abouelleil A."/>
            <person name="Alvarado L."/>
            <person name="Arachchi H.M."/>
            <person name="Berlin A."/>
            <person name="Chapman S.B."/>
            <person name="Goldberg J."/>
            <person name="Griggs A."/>
            <person name="Gujja S."/>
            <person name="Hansen M."/>
            <person name="Howarth C."/>
            <person name="Imamovic A."/>
            <person name="Larimer J."/>
            <person name="McCowen C."/>
            <person name="Montmayeur A."/>
            <person name="Murphy C."/>
            <person name="Neiman D."/>
            <person name="Pearson M."/>
            <person name="Priest M."/>
            <person name="Roberts A."/>
            <person name="Saif S."/>
            <person name="Shea T."/>
            <person name="Sisk P."/>
            <person name="Sykes S."/>
            <person name="Wortman J."/>
            <person name="Nusbaum C."/>
            <person name="Birren B."/>
        </authorList>
    </citation>
    <scope>NUCLEOTIDE SEQUENCE [LARGE SCALE GENOMIC DNA]</scope>
    <source>
        <strain evidence="7 8">VS20</strain>
    </source>
</reference>
<dbReference type="Gene3D" id="3.80.10.10">
    <property type="entry name" value="Ribonuclease Inhibitor"/>
    <property type="match status" value="2"/>
</dbReference>
<dbReference type="GeneID" id="19948655"/>
<accession>T0QLC4</accession>
<feature type="region of interest" description="Disordered" evidence="6">
    <location>
        <begin position="412"/>
        <end position="480"/>
    </location>
</feature>